<keyword evidence="2" id="KW-1185">Reference proteome</keyword>
<proteinExistence type="predicted"/>
<evidence type="ECO:0000313" key="1">
    <source>
        <dbReference type="EMBL" id="CAA7400679.1"/>
    </source>
</evidence>
<sequence length="85" mass="9728">MRIVTNVCDPIRDHLVASRKKHEGNQDMINGILVPKNIVEKRLLGAHQDHHRLNITQPRTSAQQGFLSFITEIHQRRLSKGISLT</sequence>
<name>A0A7I8KS61_SPIIN</name>
<reference evidence="1" key="1">
    <citation type="submission" date="2020-02" db="EMBL/GenBank/DDBJ databases">
        <authorList>
            <person name="Scholz U."/>
            <person name="Mascher M."/>
            <person name="Fiebig A."/>
        </authorList>
    </citation>
    <scope>NUCLEOTIDE SEQUENCE</scope>
</reference>
<dbReference type="AlphaFoldDB" id="A0A7I8KS61"/>
<gene>
    <name evidence="1" type="ORF">SI8410_08011357</name>
</gene>
<dbReference type="Proteomes" id="UP000663760">
    <property type="component" value="Chromosome 8"/>
</dbReference>
<organism evidence="1 2">
    <name type="scientific">Spirodela intermedia</name>
    <name type="common">Intermediate duckweed</name>
    <dbReference type="NCBI Taxonomy" id="51605"/>
    <lineage>
        <taxon>Eukaryota</taxon>
        <taxon>Viridiplantae</taxon>
        <taxon>Streptophyta</taxon>
        <taxon>Embryophyta</taxon>
        <taxon>Tracheophyta</taxon>
        <taxon>Spermatophyta</taxon>
        <taxon>Magnoliopsida</taxon>
        <taxon>Liliopsida</taxon>
        <taxon>Araceae</taxon>
        <taxon>Lemnoideae</taxon>
        <taxon>Spirodela</taxon>
    </lineage>
</organism>
<accession>A0A7I8KS61</accession>
<dbReference type="EMBL" id="LR746271">
    <property type="protein sequence ID" value="CAA7400679.1"/>
    <property type="molecule type" value="Genomic_DNA"/>
</dbReference>
<protein>
    <submittedName>
        <fullName evidence="1">Uncharacterized protein</fullName>
    </submittedName>
</protein>
<evidence type="ECO:0000313" key="2">
    <source>
        <dbReference type="Proteomes" id="UP000663760"/>
    </source>
</evidence>